<evidence type="ECO:0000313" key="2">
    <source>
        <dbReference type="Proteomes" id="UP001281410"/>
    </source>
</evidence>
<gene>
    <name evidence="1" type="ORF">Dsin_017080</name>
</gene>
<evidence type="ECO:0008006" key="3">
    <source>
        <dbReference type="Google" id="ProtNLM"/>
    </source>
</evidence>
<evidence type="ECO:0000313" key="1">
    <source>
        <dbReference type="EMBL" id="KAK3212374.1"/>
    </source>
</evidence>
<proteinExistence type="predicted"/>
<organism evidence="1 2">
    <name type="scientific">Dipteronia sinensis</name>
    <dbReference type="NCBI Taxonomy" id="43782"/>
    <lineage>
        <taxon>Eukaryota</taxon>
        <taxon>Viridiplantae</taxon>
        <taxon>Streptophyta</taxon>
        <taxon>Embryophyta</taxon>
        <taxon>Tracheophyta</taxon>
        <taxon>Spermatophyta</taxon>
        <taxon>Magnoliopsida</taxon>
        <taxon>eudicotyledons</taxon>
        <taxon>Gunneridae</taxon>
        <taxon>Pentapetalae</taxon>
        <taxon>rosids</taxon>
        <taxon>malvids</taxon>
        <taxon>Sapindales</taxon>
        <taxon>Sapindaceae</taxon>
        <taxon>Hippocastanoideae</taxon>
        <taxon>Acereae</taxon>
        <taxon>Dipteronia</taxon>
    </lineage>
</organism>
<keyword evidence="2" id="KW-1185">Reference proteome</keyword>
<dbReference type="EMBL" id="JANJYJ010000005">
    <property type="protein sequence ID" value="KAK3212374.1"/>
    <property type="molecule type" value="Genomic_DNA"/>
</dbReference>
<accession>A0AAE0E679</accession>
<name>A0AAE0E679_9ROSI</name>
<dbReference type="Proteomes" id="UP001281410">
    <property type="component" value="Unassembled WGS sequence"/>
</dbReference>
<dbReference type="AlphaFoldDB" id="A0AAE0E679"/>
<protein>
    <recommendedName>
        <fullName evidence="3">Retrotransposon gag domain-containing protein</fullName>
    </recommendedName>
</protein>
<sequence length="93" mass="10961">MFQSSMEVCSKRITSSGIGIVEEILEFKRVLEREKVALVATRLWGRAAALWQQLKLTRNCSGKSKISDWETMKRKLRDEFLPHNFQMLIYQRL</sequence>
<reference evidence="1" key="1">
    <citation type="journal article" date="2023" name="Plant J.">
        <title>Genome sequences and population genomics provide insights into the demographic history, inbreeding, and mutation load of two 'living fossil' tree species of Dipteronia.</title>
        <authorList>
            <person name="Feng Y."/>
            <person name="Comes H.P."/>
            <person name="Chen J."/>
            <person name="Zhu S."/>
            <person name="Lu R."/>
            <person name="Zhang X."/>
            <person name="Li P."/>
            <person name="Qiu J."/>
            <person name="Olsen K.M."/>
            <person name="Qiu Y."/>
        </authorList>
    </citation>
    <scope>NUCLEOTIDE SEQUENCE</scope>
    <source>
        <strain evidence="1">NBL</strain>
    </source>
</reference>
<comment type="caution">
    <text evidence="1">The sequence shown here is derived from an EMBL/GenBank/DDBJ whole genome shotgun (WGS) entry which is preliminary data.</text>
</comment>